<proteinExistence type="predicted"/>
<feature type="compositionally biased region" description="Basic and acidic residues" evidence="1">
    <location>
        <begin position="413"/>
        <end position="423"/>
    </location>
</feature>
<organism evidence="2">
    <name type="scientific">Tanacetum cinerariifolium</name>
    <name type="common">Dalmatian daisy</name>
    <name type="synonym">Chrysanthemum cinerariifolium</name>
    <dbReference type="NCBI Taxonomy" id="118510"/>
    <lineage>
        <taxon>Eukaryota</taxon>
        <taxon>Viridiplantae</taxon>
        <taxon>Streptophyta</taxon>
        <taxon>Embryophyta</taxon>
        <taxon>Tracheophyta</taxon>
        <taxon>Spermatophyta</taxon>
        <taxon>Magnoliopsida</taxon>
        <taxon>eudicotyledons</taxon>
        <taxon>Gunneridae</taxon>
        <taxon>Pentapetalae</taxon>
        <taxon>asterids</taxon>
        <taxon>campanulids</taxon>
        <taxon>Asterales</taxon>
        <taxon>Asteraceae</taxon>
        <taxon>Asteroideae</taxon>
        <taxon>Anthemideae</taxon>
        <taxon>Anthemidinae</taxon>
        <taxon>Tanacetum</taxon>
    </lineage>
</organism>
<dbReference type="EMBL" id="BKCJ010001332">
    <property type="protein sequence ID" value="GEU40657.1"/>
    <property type="molecule type" value="Genomic_DNA"/>
</dbReference>
<reference evidence="2" key="1">
    <citation type="journal article" date="2019" name="Sci. Rep.">
        <title>Draft genome of Tanacetum cinerariifolium, the natural source of mosquito coil.</title>
        <authorList>
            <person name="Yamashiro T."/>
            <person name="Shiraishi A."/>
            <person name="Satake H."/>
            <person name="Nakayama K."/>
        </authorList>
    </citation>
    <scope>NUCLEOTIDE SEQUENCE</scope>
</reference>
<protein>
    <submittedName>
        <fullName evidence="2">Gag-Pol polyprotein</fullName>
    </submittedName>
</protein>
<evidence type="ECO:0000256" key="1">
    <source>
        <dbReference type="SAM" id="MobiDB-lite"/>
    </source>
</evidence>
<sequence length="450" mass="50546">MLEQLKNFLDFQPHGIGSVDTPFALSNVYYIPSLTMNLDSISKICDFGCDVNFFVSDCCIYDWKTQEVVGKGHRHTRLLTMFLTSTEYNNIRSSKALLMLKMTSFSSSLDTYTSAWGNMEEISNNSFHACSNFQRPRTVFGFVATSSELTSDSVKTFVTASERNRLNVTLEDSVKRWRQDSCDVELNVYILSTSKIEVSTANAILILLKVIQAMAKDSSFDLVAYTDSDYAGASLDRKSTSGGCEAHHLWLSLILDKKMIKYELSNVSDQGSGNISKTQTKATPSGLSSLRTSSEGGPGCHFTMGNSHVQARPGRLFNLPNEPPLREVKKLEKKLKHKRRREVINSSKEEEEEASLDHKDYPKQGRMIEEINKDKNVNLVKSSKQGEAHETAEHRMDLSTASQADDVESLAEYQKDAKKDKGKAIMQESESLKKIKKKEMMQTTLDEEIA</sequence>
<feature type="region of interest" description="Disordered" evidence="1">
    <location>
        <begin position="383"/>
        <end position="425"/>
    </location>
</feature>
<feature type="compositionally biased region" description="Basic and acidic residues" evidence="1">
    <location>
        <begin position="384"/>
        <end position="397"/>
    </location>
</feature>
<accession>A0A6L2JVS0</accession>
<feature type="region of interest" description="Disordered" evidence="1">
    <location>
        <begin position="269"/>
        <end position="299"/>
    </location>
</feature>
<evidence type="ECO:0000313" key="2">
    <source>
        <dbReference type="EMBL" id="GEU40657.1"/>
    </source>
</evidence>
<dbReference type="AlphaFoldDB" id="A0A6L2JVS0"/>
<comment type="caution">
    <text evidence="2">The sequence shown here is derived from an EMBL/GenBank/DDBJ whole genome shotgun (WGS) entry which is preliminary data.</text>
</comment>
<feature type="region of interest" description="Disordered" evidence="1">
    <location>
        <begin position="338"/>
        <end position="358"/>
    </location>
</feature>
<name>A0A6L2JVS0_TANCI</name>
<gene>
    <name evidence="2" type="ORF">Tci_012635</name>
</gene>
<feature type="compositionally biased region" description="Polar residues" evidence="1">
    <location>
        <begin position="269"/>
        <end position="295"/>
    </location>
</feature>